<dbReference type="InterPro" id="IPR015422">
    <property type="entry name" value="PyrdxlP-dep_Trfase_small"/>
</dbReference>
<sequence length="488" mass="52352">MQNTSRLEAVISRRPTGDQEVPALGSSLQPSAVFHRQLRLNFPAIVRGEGSYLVLNDGRRILDASGGAAVACIGHGDARVAEAVMAQMRSVAYCATIFYTSTACEQLCRYLVDSTGGHMARAYIVCSGSEAMEAAMKLARQYFLEKAPHPEPRRTRFIARSQSYHGITLGALAAGGHEARRQYFEPLMPTNVSHVSPCFSYRGKAAQESDAAYVARLAAELDAEFQRVGPDTVCAFIAEPIVGAALGSVPSVPGYFRAVQAVCRKYGALLIFDEVMCGMGRAGTVHAWQQEGVVPDIQTIGKCLGGGYQPIAGVLASHNVIDTLSRGTGSFVHGHTYQGHPVGCAAALAVQRIIAEENLLANVRELGPVLADLLAQRLGDHPNVGNIRGRGFFWGIEFVQDKNSARPFPVEDHVAMKIAELGLSSADYAIAVYPGSGTVDGRSGDHIILAPAYNATRAEIHTIVDRVARLVEGYFAAKTDDRPEQAKL</sequence>
<dbReference type="PANTHER" id="PTHR43094:SF1">
    <property type="entry name" value="AMINOTRANSFERASE CLASS-III"/>
    <property type="match status" value="1"/>
</dbReference>
<comment type="caution">
    <text evidence="4">The sequence shown here is derived from an EMBL/GenBank/DDBJ whole genome shotgun (WGS) entry which is preliminary data.</text>
</comment>
<dbReference type="InterPro" id="IPR005814">
    <property type="entry name" value="Aminotrans_3"/>
</dbReference>
<dbReference type="Pfam" id="PF00202">
    <property type="entry name" value="Aminotran_3"/>
    <property type="match status" value="1"/>
</dbReference>
<gene>
    <name evidence="4" type="ORF">SEUCBS140593_003939</name>
</gene>
<evidence type="ECO:0000313" key="4">
    <source>
        <dbReference type="EMBL" id="CAK7219581.1"/>
    </source>
</evidence>
<dbReference type="CDD" id="cd00610">
    <property type="entry name" value="OAT_like"/>
    <property type="match status" value="1"/>
</dbReference>
<organism evidence="4 5">
    <name type="scientific">Sporothrix eucalyptigena</name>
    <dbReference type="NCBI Taxonomy" id="1812306"/>
    <lineage>
        <taxon>Eukaryota</taxon>
        <taxon>Fungi</taxon>
        <taxon>Dikarya</taxon>
        <taxon>Ascomycota</taxon>
        <taxon>Pezizomycotina</taxon>
        <taxon>Sordariomycetes</taxon>
        <taxon>Sordariomycetidae</taxon>
        <taxon>Ophiostomatales</taxon>
        <taxon>Ophiostomataceae</taxon>
        <taxon>Sporothrix</taxon>
    </lineage>
</organism>
<evidence type="ECO:0000256" key="1">
    <source>
        <dbReference type="ARBA" id="ARBA00008954"/>
    </source>
</evidence>
<protein>
    <recommendedName>
        <fullName evidence="6">Aminotransferase</fullName>
    </recommendedName>
</protein>
<dbReference type="EMBL" id="CAWUHD010000032">
    <property type="protein sequence ID" value="CAK7219581.1"/>
    <property type="molecule type" value="Genomic_DNA"/>
</dbReference>
<accession>A0ABP0BJ88</accession>
<evidence type="ECO:0000313" key="5">
    <source>
        <dbReference type="Proteomes" id="UP001642482"/>
    </source>
</evidence>
<dbReference type="InterPro" id="IPR015421">
    <property type="entry name" value="PyrdxlP-dep_Trfase_major"/>
</dbReference>
<reference evidence="4 5" key="1">
    <citation type="submission" date="2024-01" db="EMBL/GenBank/DDBJ databases">
        <authorList>
            <person name="Allen C."/>
            <person name="Tagirdzhanova G."/>
        </authorList>
    </citation>
    <scope>NUCLEOTIDE SEQUENCE [LARGE SCALE GENOMIC DNA]</scope>
</reference>
<evidence type="ECO:0000256" key="2">
    <source>
        <dbReference type="ARBA" id="ARBA00022898"/>
    </source>
</evidence>
<dbReference type="PANTHER" id="PTHR43094">
    <property type="entry name" value="AMINOTRANSFERASE"/>
    <property type="match status" value="1"/>
</dbReference>
<proteinExistence type="inferred from homology"/>
<evidence type="ECO:0008006" key="6">
    <source>
        <dbReference type="Google" id="ProtNLM"/>
    </source>
</evidence>
<dbReference type="InterPro" id="IPR015424">
    <property type="entry name" value="PyrdxlP-dep_Trfase"/>
</dbReference>
<dbReference type="Gene3D" id="3.90.1150.10">
    <property type="entry name" value="Aspartate Aminotransferase, domain 1"/>
    <property type="match status" value="1"/>
</dbReference>
<comment type="similarity">
    <text evidence="1 3">Belongs to the class-III pyridoxal-phosphate-dependent aminotransferase family.</text>
</comment>
<evidence type="ECO:0000256" key="3">
    <source>
        <dbReference type="RuleBase" id="RU003560"/>
    </source>
</evidence>
<keyword evidence="2 3" id="KW-0663">Pyridoxal phosphate</keyword>
<dbReference type="Proteomes" id="UP001642482">
    <property type="component" value="Unassembled WGS sequence"/>
</dbReference>
<name>A0ABP0BJ88_9PEZI</name>
<dbReference type="Gene3D" id="3.40.640.10">
    <property type="entry name" value="Type I PLP-dependent aspartate aminotransferase-like (Major domain)"/>
    <property type="match status" value="1"/>
</dbReference>
<dbReference type="NCBIfam" id="NF005685">
    <property type="entry name" value="PRK07483.1"/>
    <property type="match status" value="1"/>
</dbReference>
<keyword evidence="5" id="KW-1185">Reference proteome</keyword>
<dbReference type="SUPFAM" id="SSF53383">
    <property type="entry name" value="PLP-dependent transferases"/>
    <property type="match status" value="1"/>
</dbReference>